<evidence type="ECO:0000313" key="3">
    <source>
        <dbReference type="Proteomes" id="UP001319080"/>
    </source>
</evidence>
<keyword evidence="3" id="KW-1185">Reference proteome</keyword>
<name>A0AAP2E076_9BACT</name>
<evidence type="ECO:0000256" key="1">
    <source>
        <dbReference type="SAM" id="SignalP"/>
    </source>
</evidence>
<feature type="signal peptide" evidence="1">
    <location>
        <begin position="1"/>
        <end position="20"/>
    </location>
</feature>
<dbReference type="RefSeq" id="WP_254085208.1">
    <property type="nucleotide sequence ID" value="NZ_JAHESE010000015.1"/>
</dbReference>
<dbReference type="Proteomes" id="UP001319080">
    <property type="component" value="Unassembled WGS sequence"/>
</dbReference>
<dbReference type="AlphaFoldDB" id="A0AAP2E076"/>
<protein>
    <submittedName>
        <fullName evidence="2">Uncharacterized protein</fullName>
    </submittedName>
</protein>
<organism evidence="2 3">
    <name type="scientific">Dawidia cretensis</name>
    <dbReference type="NCBI Taxonomy" id="2782350"/>
    <lineage>
        <taxon>Bacteria</taxon>
        <taxon>Pseudomonadati</taxon>
        <taxon>Bacteroidota</taxon>
        <taxon>Cytophagia</taxon>
        <taxon>Cytophagales</taxon>
        <taxon>Chryseotaleaceae</taxon>
        <taxon>Dawidia</taxon>
    </lineage>
</organism>
<proteinExistence type="predicted"/>
<feature type="chain" id="PRO_5042970195" evidence="1">
    <location>
        <begin position="21"/>
        <end position="185"/>
    </location>
</feature>
<gene>
    <name evidence="2" type="ORF">KK062_15405</name>
</gene>
<dbReference type="EMBL" id="JAHESE010000015">
    <property type="protein sequence ID" value="MBT1709629.1"/>
    <property type="molecule type" value="Genomic_DNA"/>
</dbReference>
<evidence type="ECO:0000313" key="2">
    <source>
        <dbReference type="EMBL" id="MBT1709629.1"/>
    </source>
</evidence>
<accession>A0AAP2E076</accession>
<reference evidence="2 3" key="1">
    <citation type="submission" date="2021-05" db="EMBL/GenBank/DDBJ databases">
        <title>A Polyphasic approach of four new species of the genus Ohtaekwangia: Ohtaekwangia histidinii sp. nov., Ohtaekwangia cretensis sp. nov., Ohtaekwangia indiensis sp. nov., Ohtaekwangia reichenbachii sp. nov. from diverse environment.</title>
        <authorList>
            <person name="Octaviana S."/>
        </authorList>
    </citation>
    <scope>NUCLEOTIDE SEQUENCE [LARGE SCALE GENOMIC DNA]</scope>
    <source>
        <strain evidence="2 3">PWU5</strain>
    </source>
</reference>
<keyword evidence="1" id="KW-0732">Signal</keyword>
<comment type="caution">
    <text evidence="2">The sequence shown here is derived from an EMBL/GenBank/DDBJ whole genome shotgun (WGS) entry which is preliminary data.</text>
</comment>
<sequence>MRVLGLFLVFCTMAMHAAMAQEQELKPVDDSSTALGSLFGGNASGITAVKVVANTEQSITLQVSVKGIQGDATALSGAVLNKLKKPLADVVCESRKLPAGDGTAELKFQFKQGNGAYKSGFLESYFVSLTLARKEGILGSLDLGDDVLGDNTVYAFQKKWRVSGSASMVIPVVLMPFKSAATLKP</sequence>